<keyword evidence="1" id="KW-0472">Membrane</keyword>
<gene>
    <name evidence="2" type="ORF">SAMN05216421_2593</name>
</gene>
<keyword evidence="3" id="KW-1185">Reference proteome</keyword>
<dbReference type="OrthoDB" id="7056878at2"/>
<keyword evidence="1" id="KW-0812">Transmembrane</keyword>
<dbReference type="EMBL" id="LT629736">
    <property type="protein sequence ID" value="SDS96806.1"/>
    <property type="molecule type" value="Genomic_DNA"/>
</dbReference>
<dbReference type="InterPro" id="IPR046703">
    <property type="entry name" value="DUF6776"/>
</dbReference>
<evidence type="ECO:0000256" key="1">
    <source>
        <dbReference type="SAM" id="Phobius"/>
    </source>
</evidence>
<name>A0A1H1WKG8_9GAMM</name>
<protein>
    <submittedName>
        <fullName evidence="2">Uncharacterized protein</fullName>
    </submittedName>
</protein>
<dbReference type="RefSeq" id="WP_093395436.1">
    <property type="nucleotide sequence ID" value="NZ_LT629736.1"/>
</dbReference>
<accession>A0A1H1WKG8</accession>
<evidence type="ECO:0000313" key="2">
    <source>
        <dbReference type="EMBL" id="SDS96806.1"/>
    </source>
</evidence>
<dbReference type="STRING" id="487184.SAMN05216421_2593"/>
<dbReference type="Pfam" id="PF20567">
    <property type="entry name" value="DUF6776"/>
    <property type="match status" value="1"/>
</dbReference>
<feature type="transmembrane region" description="Helical" evidence="1">
    <location>
        <begin position="30"/>
        <end position="47"/>
    </location>
</feature>
<reference evidence="3" key="1">
    <citation type="submission" date="2016-10" db="EMBL/GenBank/DDBJ databases">
        <authorList>
            <person name="Varghese N."/>
            <person name="Submissions S."/>
        </authorList>
    </citation>
    <scope>NUCLEOTIDE SEQUENCE [LARGE SCALE GENOMIC DNA]</scope>
    <source>
        <strain evidence="3">NRRL B-51270</strain>
    </source>
</reference>
<dbReference type="Proteomes" id="UP000243207">
    <property type="component" value="Chromosome I"/>
</dbReference>
<proteinExistence type="predicted"/>
<dbReference type="AlphaFoldDB" id="A0A1H1WKG8"/>
<evidence type="ECO:0000313" key="3">
    <source>
        <dbReference type="Proteomes" id="UP000243207"/>
    </source>
</evidence>
<keyword evidence="1" id="KW-1133">Transmembrane helix</keyword>
<organism evidence="2 3">
    <name type="scientific">Halopseudomonas xinjiangensis</name>
    <dbReference type="NCBI Taxonomy" id="487184"/>
    <lineage>
        <taxon>Bacteria</taxon>
        <taxon>Pseudomonadati</taxon>
        <taxon>Pseudomonadota</taxon>
        <taxon>Gammaproteobacteria</taxon>
        <taxon>Pseudomonadales</taxon>
        <taxon>Pseudomonadaceae</taxon>
        <taxon>Halopseudomonas</taxon>
    </lineage>
</organism>
<sequence length="252" mass="28266">MERRRRPPLRGHNLVVVPHQTRAQRLRRQLLTLLVLLSIPGAGWLGWDAALRSQEAVRAERDELAVALAQTQLDLEAVSQQYRQVEVDLLVSRESLKGSQVMIHDLEQQLFRVQQDLAVYRGSLSPRAMAPGLRFQAFELQGTDEPGVFRYKVMVTRVGNEADTTQARLFIDVLGEEGGEPASVPLSSMTLAEDDGGLPLDFRYFQVVPANSQDSELSLPQGFTPKQVRLRVKHNDKLLVEQTFDWAVTAGS</sequence>